<dbReference type="Gene3D" id="1.20.5.190">
    <property type="match status" value="1"/>
</dbReference>
<dbReference type="Pfam" id="PF00612">
    <property type="entry name" value="IQ"/>
    <property type="match status" value="2"/>
</dbReference>
<dbReference type="SMART" id="SM00015">
    <property type="entry name" value="IQ"/>
    <property type="match status" value="2"/>
</dbReference>
<dbReference type="GO" id="GO:0005516">
    <property type="term" value="F:calmodulin binding"/>
    <property type="evidence" value="ECO:0007669"/>
    <property type="project" value="UniProtKB-KW"/>
</dbReference>
<dbReference type="SUPFAM" id="SSF52540">
    <property type="entry name" value="P-loop containing nucleoside triphosphate hydrolases"/>
    <property type="match status" value="1"/>
</dbReference>
<feature type="compositionally biased region" description="Basic and acidic residues" evidence="5">
    <location>
        <begin position="409"/>
        <end position="425"/>
    </location>
</feature>
<sequence length="443" mass="49859">MAFLRRLFRRKKHSPGADADVSRHKDKKKKNTTKNNNKDNSSNPFDPSTSSFDANRHAIAVATATAAEAALAAAHAASEVVRLTNGSGPRTSRRQTSAAHVQRRLVEETAAVKIQSAFRGYLARRALRALKALVKLQALVRGHIIRKQTSDMLRRMQTLVRLQTRARASRVHLSNNIPSYKSSHSHYPVHEENYEHSLRAYSMKLDGSILKRCSSNANFRDTDLERARFGSNWLDSWMEESEWNQSRDPPLKNMHQDDEKSDKILEVDTWKPHMNSDHGSSSSFQLAHHYIASDYNNENIMAYDSPSKRSSEALNPSLSSIKEVPSRISENSPQSFSASSRLGSGARRGPFTPTKSEFSWGFLSGYSSHPNYMANTESSRAKVRSQSAPRQRLELERYGSSTSCFVQGHWDHAEPNSDRDSDFRSKANSTSSHLNRVGSTNLR</sequence>
<feature type="compositionally biased region" description="Low complexity" evidence="5">
    <location>
        <begin position="33"/>
        <end position="43"/>
    </location>
</feature>
<name>A0A4P1RCI4_LUPAN</name>
<feature type="region of interest" description="Disordered" evidence="5">
    <location>
        <begin position="408"/>
        <end position="443"/>
    </location>
</feature>
<protein>
    <recommendedName>
        <fullName evidence="6">DUF4005 domain-containing protein</fullName>
    </recommendedName>
</protein>
<dbReference type="InterPro" id="IPR000048">
    <property type="entry name" value="IQ_motif_EF-hand-BS"/>
</dbReference>
<feature type="region of interest" description="Disordered" evidence="5">
    <location>
        <begin position="306"/>
        <end position="350"/>
    </location>
</feature>
<evidence type="ECO:0000313" key="8">
    <source>
        <dbReference type="Proteomes" id="UP000188354"/>
    </source>
</evidence>
<organism evidence="7 8">
    <name type="scientific">Lupinus angustifolius</name>
    <name type="common">Narrow-leaved blue lupine</name>
    <dbReference type="NCBI Taxonomy" id="3871"/>
    <lineage>
        <taxon>Eukaryota</taxon>
        <taxon>Viridiplantae</taxon>
        <taxon>Streptophyta</taxon>
        <taxon>Embryophyta</taxon>
        <taxon>Tracheophyta</taxon>
        <taxon>Spermatophyta</taxon>
        <taxon>Magnoliopsida</taxon>
        <taxon>eudicotyledons</taxon>
        <taxon>Gunneridae</taxon>
        <taxon>Pentapetalae</taxon>
        <taxon>rosids</taxon>
        <taxon>fabids</taxon>
        <taxon>Fabales</taxon>
        <taxon>Fabaceae</taxon>
        <taxon>Papilionoideae</taxon>
        <taxon>50 kb inversion clade</taxon>
        <taxon>genistoids sensu lato</taxon>
        <taxon>core genistoids</taxon>
        <taxon>Genisteae</taxon>
        <taxon>Lupinus</taxon>
    </lineage>
</organism>
<dbReference type="InterPro" id="IPR027417">
    <property type="entry name" value="P-loop_NTPase"/>
</dbReference>
<evidence type="ECO:0000256" key="1">
    <source>
        <dbReference type="ARBA" id="ARBA00022860"/>
    </source>
</evidence>
<evidence type="ECO:0000259" key="6">
    <source>
        <dbReference type="Pfam" id="PF13178"/>
    </source>
</evidence>
<comment type="subunit">
    <text evidence="3">Binds to multiple calmodulin (CaM) in the presence of Ca(2+) and CaM-like proteins.</text>
</comment>
<evidence type="ECO:0000313" key="7">
    <source>
        <dbReference type="EMBL" id="OIW08007.1"/>
    </source>
</evidence>
<keyword evidence="1" id="KW-0112">Calmodulin-binding</keyword>
<dbReference type="InterPro" id="IPR025064">
    <property type="entry name" value="DUF4005"/>
</dbReference>
<dbReference type="Proteomes" id="UP000188354">
    <property type="component" value="Chromosome LG07"/>
</dbReference>
<reference evidence="7 8" key="1">
    <citation type="journal article" date="2017" name="Plant Biotechnol. J.">
        <title>A comprehensive draft genome sequence for lupin (Lupinus angustifolius), an emerging health food: insights into plant-microbe interactions and legume evolution.</title>
        <authorList>
            <person name="Hane J.K."/>
            <person name="Ming Y."/>
            <person name="Kamphuis L.G."/>
            <person name="Nelson M.N."/>
            <person name="Garg G."/>
            <person name="Atkins C.A."/>
            <person name="Bayer P.E."/>
            <person name="Bravo A."/>
            <person name="Bringans S."/>
            <person name="Cannon S."/>
            <person name="Edwards D."/>
            <person name="Foley R."/>
            <person name="Gao L.L."/>
            <person name="Harrison M.J."/>
            <person name="Huang W."/>
            <person name="Hurgobin B."/>
            <person name="Li S."/>
            <person name="Liu C.W."/>
            <person name="McGrath A."/>
            <person name="Morahan G."/>
            <person name="Murray J."/>
            <person name="Weller J."/>
            <person name="Jian J."/>
            <person name="Singh K.B."/>
        </authorList>
    </citation>
    <scope>NUCLEOTIDE SEQUENCE [LARGE SCALE GENOMIC DNA]</scope>
    <source>
        <strain evidence="8">cv. Tanjil</strain>
        <tissue evidence="7">Whole plant</tissue>
    </source>
</reference>
<dbReference type="Gramene" id="OIW08007">
    <property type="protein sequence ID" value="OIW08007"/>
    <property type="gene ID" value="TanjilG_20108"/>
</dbReference>
<dbReference type="EMBL" id="CM007367">
    <property type="protein sequence ID" value="OIW08007.1"/>
    <property type="molecule type" value="Genomic_DNA"/>
</dbReference>
<feature type="compositionally biased region" description="Low complexity" evidence="5">
    <location>
        <begin position="335"/>
        <end position="349"/>
    </location>
</feature>
<comment type="similarity">
    <text evidence="2">Belongs to the IQD family.</text>
</comment>
<evidence type="ECO:0000256" key="4">
    <source>
        <dbReference type="ARBA" id="ARBA00045534"/>
    </source>
</evidence>
<evidence type="ECO:0000256" key="5">
    <source>
        <dbReference type="SAM" id="MobiDB-lite"/>
    </source>
</evidence>
<dbReference type="PROSITE" id="PS50096">
    <property type="entry name" value="IQ"/>
    <property type="match status" value="2"/>
</dbReference>
<evidence type="ECO:0000256" key="2">
    <source>
        <dbReference type="ARBA" id="ARBA00024341"/>
    </source>
</evidence>
<feature type="region of interest" description="Disordered" evidence="5">
    <location>
        <begin position="1"/>
        <end position="50"/>
    </location>
</feature>
<keyword evidence="8" id="KW-1185">Reference proteome</keyword>
<dbReference type="KEGG" id="lang:109352206"/>
<proteinExistence type="inferred from homology"/>
<dbReference type="STRING" id="3871.A0A4P1RCI4"/>
<dbReference type="PANTHER" id="PTHR32295">
    <property type="entry name" value="IQ-DOMAIN 5-RELATED"/>
    <property type="match status" value="1"/>
</dbReference>
<gene>
    <name evidence="7" type="ORF">TanjilG_20108</name>
</gene>
<dbReference type="PANTHER" id="PTHR32295:SF174">
    <property type="entry name" value="PROTEIN IQ-DOMAIN 24"/>
    <property type="match status" value="1"/>
</dbReference>
<feature type="compositionally biased region" description="Basic residues" evidence="5">
    <location>
        <begin position="1"/>
        <end position="14"/>
    </location>
</feature>
<dbReference type="OrthoDB" id="1686972at2759"/>
<feature type="compositionally biased region" description="Polar residues" evidence="5">
    <location>
        <begin position="426"/>
        <end position="443"/>
    </location>
</feature>
<accession>A0A4P1RCI4</accession>
<comment type="function">
    <text evidence="4">May be involved in cooperative interactions with calmodulins or calmodulin-like proteins. Recruits calmodulin proteins to microtubules, thus being a potential scaffold in cellular signaling and trafficking. May associate with nucleic acids and regulate gene expression at the transcriptional or post-transcriptional level.</text>
</comment>
<feature type="domain" description="DUF4005" evidence="6">
    <location>
        <begin position="332"/>
        <end position="396"/>
    </location>
</feature>
<dbReference type="AlphaFoldDB" id="A0A4P1RCI4"/>
<evidence type="ECO:0000256" key="3">
    <source>
        <dbReference type="ARBA" id="ARBA00024378"/>
    </source>
</evidence>
<dbReference type="CDD" id="cd23767">
    <property type="entry name" value="IQCD"/>
    <property type="match status" value="1"/>
</dbReference>
<dbReference type="Pfam" id="PF13178">
    <property type="entry name" value="DUF4005"/>
    <property type="match status" value="1"/>
</dbReference>